<dbReference type="AlphaFoldDB" id="A0A1M5Z135"/>
<evidence type="ECO:0000313" key="1">
    <source>
        <dbReference type="EMBL" id="SHI17956.1"/>
    </source>
</evidence>
<proteinExistence type="predicted"/>
<accession>A0A1M5Z135</accession>
<name>A0A1M5Z135_9CLOT</name>
<evidence type="ECO:0000313" key="2">
    <source>
        <dbReference type="Proteomes" id="UP000184241"/>
    </source>
</evidence>
<sequence>MILVSACLAGVNCRYDGKNTYKEELQKLIESGKAVLVCPEQLGGLSTPRNPAEIRGDLVIDNKGNDVTEQFTKGAHETMNIAKLMNCKVAILKKNSPSCGFGEVYDGTFSGIRKKGNGLTGDILDKHGIKVFNEENYHEAIKEYI</sequence>
<dbReference type="EMBL" id="FQXU01000007">
    <property type="protein sequence ID" value="SHI17956.1"/>
    <property type="molecule type" value="Genomic_DNA"/>
</dbReference>
<dbReference type="Proteomes" id="UP000184241">
    <property type="component" value="Unassembled WGS sequence"/>
</dbReference>
<reference evidence="1 2" key="1">
    <citation type="submission" date="2016-11" db="EMBL/GenBank/DDBJ databases">
        <authorList>
            <person name="Jaros S."/>
            <person name="Januszkiewicz K."/>
            <person name="Wedrychowicz H."/>
        </authorList>
    </citation>
    <scope>NUCLEOTIDE SEQUENCE [LARGE SCALE GENOMIC DNA]</scope>
    <source>
        <strain evidence="1 2">DSM 6191</strain>
    </source>
</reference>
<dbReference type="InterPro" id="IPR007553">
    <property type="entry name" value="2-thiour_desulf"/>
</dbReference>
<protein>
    <submittedName>
        <fullName evidence="1">Uncharacterized conserved protein YbbK, DUF523 family</fullName>
    </submittedName>
</protein>
<dbReference type="PANTHER" id="PTHR30087">
    <property type="entry name" value="INNER MEMBRANE PROTEIN"/>
    <property type="match status" value="1"/>
</dbReference>
<organism evidence="1 2">
    <name type="scientific">Clostridium intestinale DSM 6191</name>
    <dbReference type="NCBI Taxonomy" id="1121320"/>
    <lineage>
        <taxon>Bacteria</taxon>
        <taxon>Bacillati</taxon>
        <taxon>Bacillota</taxon>
        <taxon>Clostridia</taxon>
        <taxon>Eubacteriales</taxon>
        <taxon>Clostridiaceae</taxon>
        <taxon>Clostridium</taxon>
    </lineage>
</organism>
<dbReference type="Pfam" id="PF04463">
    <property type="entry name" value="2-thiour_desulf"/>
    <property type="match status" value="1"/>
</dbReference>
<dbReference type="RefSeq" id="WP_073019828.1">
    <property type="nucleotide sequence ID" value="NZ_FQXU01000007.1"/>
</dbReference>
<gene>
    <name evidence="1" type="ORF">SAMN02745941_02436</name>
</gene>
<dbReference type="PANTHER" id="PTHR30087:SF1">
    <property type="entry name" value="HYPOTHETICAL CYTOSOLIC PROTEIN"/>
    <property type="match status" value="1"/>
</dbReference>